<dbReference type="PANTHER" id="PTHR43606:SF2">
    <property type="entry name" value="ALKALINE PHOSPHATASE FAMILY PROTEIN (AFU_ORTHOLOGUE AFUA_5G03860)"/>
    <property type="match status" value="1"/>
</dbReference>
<accession>A0A9X1QMS7</accession>
<organism evidence="3 4">
    <name type="scientific">Sphingomonas cremea</name>
    <dbReference type="NCBI Taxonomy" id="2904799"/>
    <lineage>
        <taxon>Bacteria</taxon>
        <taxon>Pseudomonadati</taxon>
        <taxon>Pseudomonadota</taxon>
        <taxon>Alphaproteobacteria</taxon>
        <taxon>Sphingomonadales</taxon>
        <taxon>Sphingomonadaceae</taxon>
        <taxon>Sphingomonas</taxon>
    </lineage>
</organism>
<proteinExistence type="predicted"/>
<protein>
    <submittedName>
        <fullName evidence="3">Alkaline phosphatase D family protein</fullName>
    </submittedName>
</protein>
<comment type="caution">
    <text evidence="3">The sequence shown here is derived from an EMBL/GenBank/DDBJ whole genome shotgun (WGS) entry which is preliminary data.</text>
</comment>
<dbReference type="Proteomes" id="UP001139410">
    <property type="component" value="Unassembled WGS sequence"/>
</dbReference>
<dbReference type="InterPro" id="IPR032093">
    <property type="entry name" value="PhoD_N"/>
</dbReference>
<reference evidence="3" key="1">
    <citation type="submission" date="2022-01" db="EMBL/GenBank/DDBJ databases">
        <authorList>
            <person name="Jo J.-H."/>
            <person name="Im W.-T."/>
        </authorList>
    </citation>
    <scope>NUCLEOTIDE SEQUENCE</scope>
    <source>
        <strain evidence="3">G124</strain>
    </source>
</reference>
<evidence type="ECO:0000259" key="1">
    <source>
        <dbReference type="Pfam" id="PF09423"/>
    </source>
</evidence>
<sequence length="687" mass="76453">MFSRRHFIQVAAAMGASLAWTGPARASRTNWREERSLFPEGVASGDPDPHSVILWTRRPFDAGDRHLLTVEVAEDEAFRRVIAQAPAPVSAASDWTSRVLIAGLKPARTYWYRFIDELGNGSRIGRTITAPADDDPRAINFAFVSCQSVNEGKLNAYRRMIFEDEGAAPDEQLGFVLHLGDFIYEVVQYPEEVKTRYDRTIYEVARIPDGLKVGNFHIPLTVEGYRAVYKGYLHDPDLQDARARWPFVCMWDNHEFSWQGWQSVLKAGPIERPGQSVKVAANQAWFEYQPARVARPGASLERFEAPAVKNVKIEHYNDDGIGDEPNNRAAINSLIAYRALRYGGHLDLIITDQHSFHGPDPFSDPSLGDLGDWEDYNGMFPEDVMMVLDGGRTFNGGNPPAEIAFKEKKIANPRKAAPPQSILGATQKAWLKNQLRKSSATWKIWGNSLGTMEWRADPENLPAGLTKQPWPADTFANLGGGDHGSAWVERGEIYDLVRDARITGFAIVSGDRHSFWAGYAAARLPPAKFEPVGLSFIGGSLASPGAMESYEHRLPKDLKLRPLYLADRPDGAKADWTFNMLLKHGVRSCLEYAKSFDLGKARALSNPALAPHLEFIDMGGHGYAKVRLTGSEIRTEFVCIPRPVTRSDPPDGGPLRYRVAHTARLWEPGERPELRVTVLEGDAGLAI</sequence>
<dbReference type="Gene3D" id="3.60.21.70">
    <property type="entry name" value="PhoD-like phosphatase"/>
    <property type="match status" value="1"/>
</dbReference>
<dbReference type="EMBL" id="JAKFGM010000002">
    <property type="protein sequence ID" value="MCF2515384.1"/>
    <property type="molecule type" value="Genomic_DNA"/>
</dbReference>
<dbReference type="RefSeq" id="WP_235067923.1">
    <property type="nucleotide sequence ID" value="NZ_JAKFGM010000002.1"/>
</dbReference>
<gene>
    <name evidence="3" type="ORF">LVY65_09945</name>
</gene>
<keyword evidence="4" id="KW-1185">Reference proteome</keyword>
<dbReference type="PROSITE" id="PS51318">
    <property type="entry name" value="TAT"/>
    <property type="match status" value="1"/>
</dbReference>
<dbReference type="Gene3D" id="2.60.40.380">
    <property type="entry name" value="Purple acid phosphatase-like, N-terminal"/>
    <property type="match status" value="1"/>
</dbReference>
<dbReference type="InterPro" id="IPR052900">
    <property type="entry name" value="Phospholipid_Metab_Enz"/>
</dbReference>
<evidence type="ECO:0000313" key="3">
    <source>
        <dbReference type="EMBL" id="MCF2515384.1"/>
    </source>
</evidence>
<evidence type="ECO:0000259" key="2">
    <source>
        <dbReference type="Pfam" id="PF16655"/>
    </source>
</evidence>
<dbReference type="SUPFAM" id="SSF56300">
    <property type="entry name" value="Metallo-dependent phosphatases"/>
    <property type="match status" value="1"/>
</dbReference>
<dbReference type="PANTHER" id="PTHR43606">
    <property type="entry name" value="PHOSPHATASE, PUTATIVE (AFU_ORTHOLOGUE AFUA_6G08710)-RELATED"/>
    <property type="match status" value="1"/>
</dbReference>
<name>A0A9X1QMS7_9SPHN</name>
<dbReference type="AlphaFoldDB" id="A0A9X1QMS7"/>
<dbReference type="InterPro" id="IPR038607">
    <property type="entry name" value="PhoD-like_sf"/>
</dbReference>
<dbReference type="InterPro" id="IPR029052">
    <property type="entry name" value="Metallo-depent_PP-like"/>
</dbReference>
<dbReference type="Pfam" id="PF16655">
    <property type="entry name" value="PhoD_N"/>
    <property type="match status" value="1"/>
</dbReference>
<feature type="domain" description="PhoD-like phosphatase metallophosphatase" evidence="1">
    <location>
        <begin position="141"/>
        <end position="551"/>
    </location>
</feature>
<dbReference type="InterPro" id="IPR018946">
    <property type="entry name" value="PhoD-like_MPP"/>
</dbReference>
<dbReference type="InterPro" id="IPR006311">
    <property type="entry name" value="TAT_signal"/>
</dbReference>
<feature type="domain" description="Phospholipase D N-terminal" evidence="2">
    <location>
        <begin position="41"/>
        <end position="129"/>
    </location>
</feature>
<dbReference type="Pfam" id="PF09423">
    <property type="entry name" value="PhoD"/>
    <property type="match status" value="1"/>
</dbReference>
<evidence type="ECO:0000313" key="4">
    <source>
        <dbReference type="Proteomes" id="UP001139410"/>
    </source>
</evidence>